<feature type="region of interest" description="Disordered" evidence="1">
    <location>
        <begin position="1"/>
        <end position="67"/>
    </location>
</feature>
<dbReference type="GO" id="GO:0032266">
    <property type="term" value="F:phosphatidylinositol-3-phosphate binding"/>
    <property type="evidence" value="ECO:0007669"/>
    <property type="project" value="TreeGrafter"/>
</dbReference>
<dbReference type="InterPro" id="IPR053055">
    <property type="entry name" value="VPS17"/>
</dbReference>
<organism evidence="3 4">
    <name type="scientific">Wallemia ichthyophaga</name>
    <dbReference type="NCBI Taxonomy" id="245174"/>
    <lineage>
        <taxon>Eukaryota</taxon>
        <taxon>Fungi</taxon>
        <taxon>Dikarya</taxon>
        <taxon>Basidiomycota</taxon>
        <taxon>Wallemiomycotina</taxon>
        <taxon>Wallemiomycetes</taxon>
        <taxon>Wallemiales</taxon>
        <taxon>Wallemiaceae</taxon>
        <taxon>Wallemia</taxon>
    </lineage>
</organism>
<dbReference type="GO" id="GO:0005768">
    <property type="term" value="C:endosome"/>
    <property type="evidence" value="ECO:0007669"/>
    <property type="project" value="TreeGrafter"/>
</dbReference>
<accession>A0A4T0H7H9</accession>
<dbReference type="SMART" id="SM00312">
    <property type="entry name" value="PX"/>
    <property type="match status" value="1"/>
</dbReference>
<evidence type="ECO:0000313" key="4">
    <source>
        <dbReference type="Proteomes" id="UP000306954"/>
    </source>
</evidence>
<dbReference type="Proteomes" id="UP000306954">
    <property type="component" value="Unassembled WGS sequence"/>
</dbReference>
<feature type="region of interest" description="Disordered" evidence="1">
    <location>
        <begin position="524"/>
        <end position="640"/>
    </location>
</feature>
<feature type="compositionally biased region" description="Polar residues" evidence="1">
    <location>
        <begin position="54"/>
        <end position="67"/>
    </location>
</feature>
<feature type="compositionally biased region" description="Basic and acidic residues" evidence="1">
    <location>
        <begin position="535"/>
        <end position="561"/>
    </location>
</feature>
<dbReference type="InterPro" id="IPR036871">
    <property type="entry name" value="PX_dom_sf"/>
</dbReference>
<dbReference type="GO" id="GO:0005829">
    <property type="term" value="C:cytosol"/>
    <property type="evidence" value="ECO:0007669"/>
    <property type="project" value="GOC"/>
</dbReference>
<dbReference type="Gene3D" id="1.20.1270.60">
    <property type="entry name" value="Arfaptin homology (AH) domain/BAR domain"/>
    <property type="match status" value="1"/>
</dbReference>
<dbReference type="PANTHER" id="PTHR47433">
    <property type="entry name" value="VACUOLAR PROTEIN SORTING-ASSOCIATED PROTEIN 17"/>
    <property type="match status" value="1"/>
</dbReference>
<dbReference type="InterPro" id="IPR027267">
    <property type="entry name" value="AH/BAR_dom_sf"/>
</dbReference>
<feature type="compositionally biased region" description="Polar residues" evidence="1">
    <location>
        <begin position="283"/>
        <end position="297"/>
    </location>
</feature>
<dbReference type="Gene3D" id="3.30.1520.10">
    <property type="entry name" value="Phox-like domain"/>
    <property type="match status" value="1"/>
</dbReference>
<dbReference type="PANTHER" id="PTHR47433:SF1">
    <property type="entry name" value="VACUOLAR PROTEIN SORTING-ASSOCIATED PROTEIN 17"/>
    <property type="match status" value="1"/>
</dbReference>
<dbReference type="GO" id="GO:0042147">
    <property type="term" value="P:retrograde transport, endosome to Golgi"/>
    <property type="evidence" value="ECO:0007669"/>
    <property type="project" value="TreeGrafter"/>
</dbReference>
<dbReference type="AlphaFoldDB" id="A0A4T0H7H9"/>
<protein>
    <recommendedName>
        <fullName evidence="2">PX domain-containing protein</fullName>
    </recommendedName>
</protein>
<dbReference type="Pfam" id="PF09325">
    <property type="entry name" value="Vps5"/>
    <property type="match status" value="1"/>
</dbReference>
<feature type="region of interest" description="Disordered" evidence="1">
    <location>
        <begin position="279"/>
        <end position="298"/>
    </location>
</feature>
<feature type="compositionally biased region" description="Basic and acidic residues" evidence="1">
    <location>
        <begin position="42"/>
        <end position="51"/>
    </location>
</feature>
<evidence type="ECO:0000313" key="3">
    <source>
        <dbReference type="EMBL" id="TIB11350.1"/>
    </source>
</evidence>
<proteinExistence type="predicted"/>
<sequence>MNSDPLSQSAPTLYDSSNAWDDAPASHSLHTSLSTDKPLPALEERERERQQQQHTQQPPRSRNSSTLSIPSTAKIYGQPTAPLAQPSVITTAGSNSIKSSKNHTTTADSPPFLKIRVTGITKNRRDYLVEFDASTNIPDYDTGGGTATSRNSSVYRGVQRTYDEVTRLSEQLTQAHPSTIIPALPANSSNAQSEEEDDRRVRLALQRWFDRVSGDVALHNDSDMRAFIMNKFSYVPVQLFKPRGGGINFKLSNKLPNLGLWGGGGGGAAVTKEEKVHAAYSDDPTNASNGSDATNTADENEDTNAYLIQAQAVAKDQEKALQRVVGTLEMVIRRQRDSATAETSVSERLLTLSGAERVHMPSLAHSLEKLSRCAGRMGEVGLRHCAGELVTLYDGLIYCARDARAVRYTLVQRNELQDDYQRAVQRSISKRRAVERMKGGRAINVQRADSSLGELREAQTVEDNLAQQVQLVGLHLHQALAVHDKQTEEDLVHLLSEHAALGVEHSRLKIGELQAVQRVVEGMDVGGSGSVEGGVEEKEKEQQREYEQEKKQEKKQEKTQEQEQDEEQNQNKQIKQTNSSDPLGASASALTGRVDTSRTTLSQSSVLPAQATPTPTSASRESMSQSTASISRHKADKKRINAREAATKLAGGF</sequence>
<dbReference type="GO" id="GO:0030905">
    <property type="term" value="C:retromer, tubulation complex"/>
    <property type="evidence" value="ECO:0007669"/>
    <property type="project" value="TreeGrafter"/>
</dbReference>
<feature type="domain" description="PX" evidence="2">
    <location>
        <begin position="110"/>
        <end position="231"/>
    </location>
</feature>
<dbReference type="SUPFAM" id="SSF64268">
    <property type="entry name" value="PX domain"/>
    <property type="match status" value="1"/>
</dbReference>
<name>A0A4T0H7H9_WALIC</name>
<evidence type="ECO:0000256" key="1">
    <source>
        <dbReference type="SAM" id="MobiDB-lite"/>
    </source>
</evidence>
<feature type="compositionally biased region" description="Polar residues" evidence="1">
    <location>
        <begin position="1"/>
        <end position="19"/>
    </location>
</feature>
<dbReference type="InterPro" id="IPR001683">
    <property type="entry name" value="PX_dom"/>
</dbReference>
<comment type="caution">
    <text evidence="3">The sequence shown here is derived from an EMBL/GenBank/DDBJ whole genome shotgun (WGS) entry which is preliminary data.</text>
</comment>
<feature type="compositionally biased region" description="Polar residues" evidence="1">
    <location>
        <begin position="597"/>
        <end position="630"/>
    </location>
</feature>
<reference evidence="3 4" key="1">
    <citation type="submission" date="2019-03" db="EMBL/GenBank/DDBJ databases">
        <title>Sequencing 23 genomes of Wallemia ichthyophaga.</title>
        <authorList>
            <person name="Gostincar C."/>
        </authorList>
    </citation>
    <scope>NUCLEOTIDE SEQUENCE [LARGE SCALE GENOMIC DNA]</scope>
    <source>
        <strain evidence="3 4">EXF-8621</strain>
    </source>
</reference>
<gene>
    <name evidence="3" type="ORF">E3P90_02479</name>
</gene>
<dbReference type="Pfam" id="PF00787">
    <property type="entry name" value="PX"/>
    <property type="match status" value="1"/>
</dbReference>
<dbReference type="EMBL" id="SPOF01000024">
    <property type="protein sequence ID" value="TIB11350.1"/>
    <property type="molecule type" value="Genomic_DNA"/>
</dbReference>
<dbReference type="GO" id="GO:0006886">
    <property type="term" value="P:intracellular protein transport"/>
    <property type="evidence" value="ECO:0007669"/>
    <property type="project" value="TreeGrafter"/>
</dbReference>
<dbReference type="InterPro" id="IPR015404">
    <property type="entry name" value="Vps5_C"/>
</dbReference>
<evidence type="ECO:0000259" key="2">
    <source>
        <dbReference type="SMART" id="SM00312"/>
    </source>
</evidence>